<keyword evidence="3" id="KW-1185">Reference proteome</keyword>
<organism evidence="2 3">
    <name type="scientific">Papaver somniferum</name>
    <name type="common">Opium poppy</name>
    <dbReference type="NCBI Taxonomy" id="3469"/>
    <lineage>
        <taxon>Eukaryota</taxon>
        <taxon>Viridiplantae</taxon>
        <taxon>Streptophyta</taxon>
        <taxon>Embryophyta</taxon>
        <taxon>Tracheophyta</taxon>
        <taxon>Spermatophyta</taxon>
        <taxon>Magnoliopsida</taxon>
        <taxon>Ranunculales</taxon>
        <taxon>Papaveraceae</taxon>
        <taxon>Papaveroideae</taxon>
        <taxon>Papaver</taxon>
    </lineage>
</organism>
<gene>
    <name evidence="2" type="ORF">C5167_049015</name>
</gene>
<name>A0A4Y7KKZ5_PAPSO</name>
<proteinExistence type="predicted"/>
<sequence length="80" mass="9170">MITDDNSEASFLKPTVWNRTGADDKRTKKEHESRNPGWLNPKLVSNPRDDTLTRRSLQDLRTKSQCSQIAGKECLQLLDN</sequence>
<feature type="region of interest" description="Disordered" evidence="1">
    <location>
        <begin position="1"/>
        <end position="63"/>
    </location>
</feature>
<reference evidence="2 3" key="1">
    <citation type="journal article" date="2018" name="Science">
        <title>The opium poppy genome and morphinan production.</title>
        <authorList>
            <person name="Guo L."/>
            <person name="Winzer T."/>
            <person name="Yang X."/>
            <person name="Li Y."/>
            <person name="Ning Z."/>
            <person name="He Z."/>
            <person name="Teodor R."/>
            <person name="Lu Y."/>
            <person name="Bowser T.A."/>
            <person name="Graham I.A."/>
            <person name="Ye K."/>
        </authorList>
    </citation>
    <scope>NUCLEOTIDE SEQUENCE [LARGE SCALE GENOMIC DNA]</scope>
    <source>
        <strain evidence="3">cv. HN1</strain>
        <tissue evidence="2">Leaves</tissue>
    </source>
</reference>
<evidence type="ECO:0000256" key="1">
    <source>
        <dbReference type="SAM" id="MobiDB-lite"/>
    </source>
</evidence>
<accession>A0A4Y7KKZ5</accession>
<feature type="compositionally biased region" description="Basic and acidic residues" evidence="1">
    <location>
        <begin position="47"/>
        <end position="62"/>
    </location>
</feature>
<dbReference type="EMBL" id="CM010722">
    <property type="protein sequence ID" value="RZC73536.1"/>
    <property type="molecule type" value="Genomic_DNA"/>
</dbReference>
<dbReference type="AlphaFoldDB" id="A0A4Y7KKZ5"/>
<feature type="compositionally biased region" description="Basic and acidic residues" evidence="1">
    <location>
        <begin position="21"/>
        <end position="34"/>
    </location>
</feature>
<protein>
    <submittedName>
        <fullName evidence="2">Uncharacterized protein</fullName>
    </submittedName>
</protein>
<dbReference type="Proteomes" id="UP000316621">
    <property type="component" value="Chromosome 8"/>
</dbReference>
<evidence type="ECO:0000313" key="3">
    <source>
        <dbReference type="Proteomes" id="UP000316621"/>
    </source>
</evidence>
<dbReference type="Gramene" id="RZC73536">
    <property type="protein sequence ID" value="RZC73536"/>
    <property type="gene ID" value="C5167_049015"/>
</dbReference>
<evidence type="ECO:0000313" key="2">
    <source>
        <dbReference type="EMBL" id="RZC73536.1"/>
    </source>
</evidence>